<evidence type="ECO:0008006" key="3">
    <source>
        <dbReference type="Google" id="ProtNLM"/>
    </source>
</evidence>
<comment type="caution">
    <text evidence="1">The sequence shown here is derived from an EMBL/GenBank/DDBJ whole genome shotgun (WGS) entry which is preliminary data.</text>
</comment>
<protein>
    <recommendedName>
        <fullName evidence="3">Alpha/beta hydrolase</fullName>
    </recommendedName>
</protein>
<evidence type="ECO:0000313" key="1">
    <source>
        <dbReference type="EMBL" id="MCQ8895677.1"/>
    </source>
</evidence>
<gene>
    <name evidence="1" type="ORF">NQT62_04365</name>
</gene>
<sequence length="241" mass="26600">MNKAEFQKRYGNTIRKPKLSLLLGEARAPLEAAKLAVQWRFLPRKNVGQGQTILLLPGFGSGPAAMSLIKRYMESLGYNAVHWSAGFNHGEVGKLLPQVIDDIKRLSEEAQSPIKLLGWSLGGYLAREAAREVQQNVSRIVTIGSPVVGGPKYTAVRGLYDLKGTDVESIENSTLKRFEQPIVCPIVALYCKKDSIVSWQACIDRFSPNVEHIEIQTPHLSMGISTEVMDLLPYALGTPLK</sequence>
<organism evidence="1 2">
    <name type="scientific">Limnobacter humi</name>
    <dbReference type="NCBI Taxonomy" id="1778671"/>
    <lineage>
        <taxon>Bacteria</taxon>
        <taxon>Pseudomonadati</taxon>
        <taxon>Pseudomonadota</taxon>
        <taxon>Betaproteobacteria</taxon>
        <taxon>Burkholderiales</taxon>
        <taxon>Burkholderiaceae</taxon>
        <taxon>Limnobacter</taxon>
    </lineage>
</organism>
<accession>A0ABT1WDS9</accession>
<dbReference type="Proteomes" id="UP001204142">
    <property type="component" value="Unassembled WGS sequence"/>
</dbReference>
<dbReference type="RefSeq" id="WP_256763376.1">
    <property type="nucleotide sequence ID" value="NZ_JANIGO010000001.1"/>
</dbReference>
<reference evidence="1 2" key="1">
    <citation type="submission" date="2022-07" db="EMBL/GenBank/DDBJ databases">
        <authorList>
            <person name="Xamxidin M."/>
            <person name="Wu M."/>
        </authorList>
    </citation>
    <scope>NUCLEOTIDE SEQUENCE [LARGE SCALE GENOMIC DNA]</scope>
    <source>
        <strain evidence="1 2">NBRC 111650</strain>
    </source>
</reference>
<keyword evidence="2" id="KW-1185">Reference proteome</keyword>
<proteinExistence type="predicted"/>
<dbReference type="SUPFAM" id="SSF53474">
    <property type="entry name" value="alpha/beta-Hydrolases"/>
    <property type="match status" value="1"/>
</dbReference>
<name>A0ABT1WDS9_9BURK</name>
<evidence type="ECO:0000313" key="2">
    <source>
        <dbReference type="Proteomes" id="UP001204142"/>
    </source>
</evidence>
<dbReference type="EMBL" id="JANIGO010000001">
    <property type="protein sequence ID" value="MCQ8895677.1"/>
    <property type="molecule type" value="Genomic_DNA"/>
</dbReference>
<dbReference type="Gene3D" id="3.40.50.1820">
    <property type="entry name" value="alpha/beta hydrolase"/>
    <property type="match status" value="1"/>
</dbReference>
<dbReference type="InterPro" id="IPR029058">
    <property type="entry name" value="AB_hydrolase_fold"/>
</dbReference>